<evidence type="ECO:0000313" key="2">
    <source>
        <dbReference type="EMBL" id="AUT70736.1"/>
    </source>
</evidence>
<feature type="domain" description="CHAT" evidence="1">
    <location>
        <begin position="67"/>
        <end position="111"/>
    </location>
</feature>
<sequence>MVETGNFAFNCFPRPFLPSRTKSEHAGNLSAPLAVLQWTTSSGSEVLPPRQDGIAGRLRITDVSALPDEYLGLPAGFLQAGAPARVSSLWAVDDGSTALLTSRFHKNHSRGR</sequence>
<dbReference type="InterPro" id="IPR024983">
    <property type="entry name" value="CHAT_dom"/>
</dbReference>
<name>A0AAN1MKR9_9BURK</name>
<reference evidence="2 3" key="1">
    <citation type="submission" date="2018-01" db="EMBL/GenBank/DDBJ databases">
        <title>Species boundaries and ecological features among Paraburkholderia terrae DSMZ17804T, P. hospita DSMZ17164T and P. caribensis DSMZ13236T.</title>
        <authorList>
            <person name="Pratama A.A."/>
        </authorList>
    </citation>
    <scope>NUCLEOTIDE SEQUENCE [LARGE SCALE GENOMIC DNA]</scope>
    <source>
        <strain evidence="2 3">DSM 17164</strain>
    </source>
</reference>
<gene>
    <name evidence="2" type="ORF">C2L64_20375</name>
</gene>
<dbReference type="EMBL" id="CP026106">
    <property type="protein sequence ID" value="AUT70736.1"/>
    <property type="molecule type" value="Genomic_DNA"/>
</dbReference>
<dbReference type="Pfam" id="PF12770">
    <property type="entry name" value="CHAT"/>
    <property type="match status" value="1"/>
</dbReference>
<organism evidence="2 3">
    <name type="scientific">Paraburkholderia hospita</name>
    <dbReference type="NCBI Taxonomy" id="169430"/>
    <lineage>
        <taxon>Bacteria</taxon>
        <taxon>Pseudomonadati</taxon>
        <taxon>Pseudomonadota</taxon>
        <taxon>Betaproteobacteria</taxon>
        <taxon>Burkholderiales</taxon>
        <taxon>Burkholderiaceae</taxon>
        <taxon>Paraburkholderia</taxon>
    </lineage>
</organism>
<dbReference type="AlphaFoldDB" id="A0AAN1MKR9"/>
<evidence type="ECO:0000313" key="3">
    <source>
        <dbReference type="Proteomes" id="UP000236649"/>
    </source>
</evidence>
<proteinExistence type="predicted"/>
<dbReference type="Proteomes" id="UP000236649">
    <property type="component" value="Chromosome 2"/>
</dbReference>
<dbReference type="KEGG" id="phs:C2L64_20375"/>
<accession>A0AAN1MKR9</accession>
<evidence type="ECO:0000259" key="1">
    <source>
        <dbReference type="Pfam" id="PF12770"/>
    </source>
</evidence>
<protein>
    <submittedName>
        <fullName evidence="2">CHAT domain-containing protein</fullName>
    </submittedName>
</protein>